<gene>
    <name evidence="2" type="ORF">GCM10022268_04480</name>
</gene>
<comment type="caution">
    <text evidence="2">The sequence shown here is derived from an EMBL/GenBank/DDBJ whole genome shotgun (WGS) entry which is preliminary data.</text>
</comment>
<accession>A0ABP7CY01</accession>
<evidence type="ECO:0000313" key="3">
    <source>
        <dbReference type="Proteomes" id="UP001500523"/>
    </source>
</evidence>
<dbReference type="Proteomes" id="UP001500523">
    <property type="component" value="Unassembled WGS sequence"/>
</dbReference>
<keyword evidence="3" id="KW-1185">Reference proteome</keyword>
<evidence type="ECO:0000313" key="2">
    <source>
        <dbReference type="EMBL" id="GAA3697122.1"/>
    </source>
</evidence>
<reference evidence="3" key="1">
    <citation type="journal article" date="2019" name="Int. J. Syst. Evol. Microbiol.">
        <title>The Global Catalogue of Microorganisms (GCM) 10K type strain sequencing project: providing services to taxonomists for standard genome sequencing and annotation.</title>
        <authorList>
            <consortium name="The Broad Institute Genomics Platform"/>
            <consortium name="The Broad Institute Genome Sequencing Center for Infectious Disease"/>
            <person name="Wu L."/>
            <person name="Ma J."/>
        </authorList>
    </citation>
    <scope>NUCLEOTIDE SEQUENCE [LARGE SCALE GENOMIC DNA]</scope>
    <source>
        <strain evidence="3">JCM 17498</strain>
    </source>
</reference>
<sequence length="339" mass="38005">MPPARNFGFNVAMIRTSILAAAALAVATPSPPAKPMFRDPVWDGAADASTVYDPARREWRMFYTNRRATLTGDDEKDVAWVHGTAIGVAVSKDGTHWRYGGTAAIPTACTGETLWAPEIGYYRGQWHMWLTVVPGIFHDWQGPRFIVHLTSRDLRNWTCGERLALGSDRVIDASVAEIAPGRYRLWYDEERSGKTIRSADSTDLVHWTPGPRVVDTPGEGPKAFRWRGQWWLVSDAWKGLLVMRSDDATRWTRQDGYLLAEPGTARTDRAKGQHPDIVVVGDRAFIIYFVHQSGEPEAATDPRWGRRTVLQIAELDYTNGRLAVDRARPVSLPNRKPIG</sequence>
<dbReference type="EMBL" id="BAABBF010000001">
    <property type="protein sequence ID" value="GAA3697122.1"/>
    <property type="molecule type" value="Genomic_DNA"/>
</dbReference>
<organism evidence="2 3">
    <name type="scientific">Sphingomonas cynarae</name>
    <dbReference type="NCBI Taxonomy" id="930197"/>
    <lineage>
        <taxon>Bacteria</taxon>
        <taxon>Pseudomonadati</taxon>
        <taxon>Pseudomonadota</taxon>
        <taxon>Alphaproteobacteria</taxon>
        <taxon>Sphingomonadales</taxon>
        <taxon>Sphingomonadaceae</taxon>
        <taxon>Sphingomonas</taxon>
    </lineage>
</organism>
<keyword evidence="1" id="KW-0732">Signal</keyword>
<feature type="signal peptide" evidence="1">
    <location>
        <begin position="1"/>
        <end position="27"/>
    </location>
</feature>
<dbReference type="CDD" id="cd08984">
    <property type="entry name" value="GH43-like"/>
    <property type="match status" value="1"/>
</dbReference>
<feature type="chain" id="PRO_5045746016" evidence="1">
    <location>
        <begin position="28"/>
        <end position="339"/>
    </location>
</feature>
<dbReference type="Gene3D" id="2.115.10.20">
    <property type="entry name" value="Glycosyl hydrolase domain, family 43"/>
    <property type="match status" value="2"/>
</dbReference>
<evidence type="ECO:0000256" key="1">
    <source>
        <dbReference type="SAM" id="SignalP"/>
    </source>
</evidence>
<protein>
    <submittedName>
        <fullName evidence="2">Family 43 glycosylhydrolase</fullName>
    </submittedName>
</protein>
<name>A0ABP7CY01_9SPHN</name>
<dbReference type="SUPFAM" id="SSF75005">
    <property type="entry name" value="Arabinanase/levansucrase/invertase"/>
    <property type="match status" value="1"/>
</dbReference>
<proteinExistence type="predicted"/>
<dbReference type="InterPro" id="IPR023296">
    <property type="entry name" value="Glyco_hydro_beta-prop_sf"/>
</dbReference>